<dbReference type="PROSITE" id="PS50977">
    <property type="entry name" value="HTH_TETR_2"/>
    <property type="match status" value="1"/>
</dbReference>
<dbReference type="Pfam" id="PF17939">
    <property type="entry name" value="TetR_C_30"/>
    <property type="match status" value="1"/>
</dbReference>
<proteinExistence type="predicted"/>
<sequence>MANTKLQILNSAETLFAERGFNQTSMRDITTRANVNLASVNYHFGSKKNLIQAVMARNLDTVMDHIEQVLGHNTPSGVEAVLDLIGDSLQRLEAIRPGASHVLLVLLGQAYAETQGHLRRFIQQQYAKPLEALHRVLRQALPGLSPQALFWRLHFAMGAFVFSVRANQALREIAQADYQQQVDEQGIFAHLKPFVQAGLQGKAKQ</sequence>
<dbReference type="Gene3D" id="1.10.357.10">
    <property type="entry name" value="Tetracycline Repressor, domain 2"/>
    <property type="match status" value="1"/>
</dbReference>
<dbReference type="InterPro" id="IPR036271">
    <property type="entry name" value="Tet_transcr_reg_TetR-rel_C_sf"/>
</dbReference>
<name>A0ABS8G4J3_9ALTE</name>
<dbReference type="SUPFAM" id="SSF46689">
    <property type="entry name" value="Homeodomain-like"/>
    <property type="match status" value="1"/>
</dbReference>
<feature type="domain" description="HTH tetR-type" evidence="3">
    <location>
        <begin position="2"/>
        <end position="62"/>
    </location>
</feature>
<keyword evidence="1 2" id="KW-0238">DNA-binding</keyword>
<dbReference type="PROSITE" id="PS01081">
    <property type="entry name" value="HTH_TETR_1"/>
    <property type="match status" value="1"/>
</dbReference>
<dbReference type="InterPro" id="IPR050109">
    <property type="entry name" value="HTH-type_TetR-like_transc_reg"/>
</dbReference>
<dbReference type="PANTHER" id="PTHR30055:SF235">
    <property type="entry name" value="TRANSCRIPTIONAL REGULATORY PROTEIN"/>
    <property type="match status" value="1"/>
</dbReference>
<dbReference type="PANTHER" id="PTHR30055">
    <property type="entry name" value="HTH-TYPE TRANSCRIPTIONAL REGULATOR RUTR"/>
    <property type="match status" value="1"/>
</dbReference>
<dbReference type="InterPro" id="IPR009057">
    <property type="entry name" value="Homeodomain-like_sf"/>
</dbReference>
<dbReference type="InterPro" id="IPR001647">
    <property type="entry name" value="HTH_TetR"/>
</dbReference>
<organism evidence="4 5">
    <name type="scientific">Fluctibacter halophilus</name>
    <dbReference type="NCBI Taxonomy" id="226011"/>
    <lineage>
        <taxon>Bacteria</taxon>
        <taxon>Pseudomonadati</taxon>
        <taxon>Pseudomonadota</taxon>
        <taxon>Gammaproteobacteria</taxon>
        <taxon>Alteromonadales</taxon>
        <taxon>Alteromonadaceae</taxon>
        <taxon>Fluctibacter</taxon>
    </lineage>
</organism>
<dbReference type="Proteomes" id="UP001520878">
    <property type="component" value="Unassembled WGS sequence"/>
</dbReference>
<evidence type="ECO:0000313" key="5">
    <source>
        <dbReference type="Proteomes" id="UP001520878"/>
    </source>
</evidence>
<dbReference type="InterPro" id="IPR023772">
    <property type="entry name" value="DNA-bd_HTH_TetR-type_CS"/>
</dbReference>
<evidence type="ECO:0000256" key="2">
    <source>
        <dbReference type="PROSITE-ProRule" id="PRU00335"/>
    </source>
</evidence>
<gene>
    <name evidence="4" type="ORF">LJ739_04565</name>
</gene>
<comment type="caution">
    <text evidence="4">The sequence shown here is derived from an EMBL/GenBank/DDBJ whole genome shotgun (WGS) entry which is preliminary data.</text>
</comment>
<dbReference type="SUPFAM" id="SSF48498">
    <property type="entry name" value="Tetracyclin repressor-like, C-terminal domain"/>
    <property type="match status" value="1"/>
</dbReference>
<protein>
    <submittedName>
        <fullName evidence="4">TetR/AcrR family transcriptional regulator</fullName>
    </submittedName>
</protein>
<evidence type="ECO:0000259" key="3">
    <source>
        <dbReference type="PROSITE" id="PS50977"/>
    </source>
</evidence>
<keyword evidence="5" id="KW-1185">Reference proteome</keyword>
<feature type="DNA-binding region" description="H-T-H motif" evidence="2">
    <location>
        <begin position="25"/>
        <end position="44"/>
    </location>
</feature>
<evidence type="ECO:0000313" key="4">
    <source>
        <dbReference type="EMBL" id="MCC2615512.1"/>
    </source>
</evidence>
<evidence type="ECO:0000256" key="1">
    <source>
        <dbReference type="ARBA" id="ARBA00023125"/>
    </source>
</evidence>
<reference evidence="4 5" key="1">
    <citation type="submission" date="2021-10" db="EMBL/GenBank/DDBJ databases">
        <title>Draft genome of Aestuariibacter halophilus JC2043.</title>
        <authorList>
            <person name="Emsley S.A."/>
            <person name="Pfannmuller K.M."/>
            <person name="Ushijima B."/>
            <person name="Saw J.H."/>
            <person name="Videau P."/>
        </authorList>
    </citation>
    <scope>NUCLEOTIDE SEQUENCE [LARGE SCALE GENOMIC DNA]</scope>
    <source>
        <strain evidence="4 5">JC2043</strain>
    </source>
</reference>
<dbReference type="InterPro" id="IPR041586">
    <property type="entry name" value="PsrA_TetR_C"/>
</dbReference>
<dbReference type="PRINTS" id="PR00455">
    <property type="entry name" value="HTHTETR"/>
</dbReference>
<accession>A0ABS8G4J3</accession>
<dbReference type="EMBL" id="JAJEWP010000001">
    <property type="protein sequence ID" value="MCC2615512.1"/>
    <property type="molecule type" value="Genomic_DNA"/>
</dbReference>
<dbReference type="Pfam" id="PF00440">
    <property type="entry name" value="TetR_N"/>
    <property type="match status" value="1"/>
</dbReference>